<keyword evidence="5 6" id="KW-0472">Membrane</keyword>
<sequence>MLKNWLKIYWYNAKRNKFYFLLNVLGLAIGLSAVIISYLYYAEEKSYDKWHPYSDRVFSIETKFSVADNDSWATLSYPYGAALMDISDEVEDYAYSDGYYQGGMLSVNGKYKSFERACYSQSNFFKIFPFEILNGNKQKPFDGPDQVLIKDTYVEYLFNDKDPIGQTIELWGKVFTVKGIYKGAETLSSMDPNMVFNNLDERVKEAIASNGWGNYSSALWLKLKTPESKGIVEKQLLDIYNEKVIAPVAKSRGISAAEFKKENGYEDLTFYLHSLSTQRLMKEAYKNATPEGIANVNRIYIALGLSVMIMLLSVFNYINITTVQVMNRGKEVGMRKTLGASRGGMMMQNYFESGLTVLISIIISFVIVEYSLPSLRVFFKAKLLFNILEYIPQVLLFLVMVVFLVGTIPALYISSFRTIEVLKGTVKRSKKGIWFKNTLLTVQFVVACFFIIGSLIVNQQVNYMLNKDLGYKADQIVGVSYNLKKDLRKNTLPIYQRLKEDILKINGVEGASAWSLAMGGKSYASVGYSYQGNQIQAGVAAMDYDFFDLFDIKLKEGRALSREFASDSINNVLLNEKAISMMGLKDPIGKSFDWNENKVTIVGVVKDFNLFGLNEDYRPMIFLSLDLEEGWGSNMSEMSIKINAENAKETMDAIEQVWKKHDISDLPFTYEFVDKRFAKSFDKTIQERNVFMVLNGLVVFIALFGLFSLASFSINSRLKEVAIRKVLGASAESLIKQLTAQYIIYCLLGFGLAVFPSYYFLNKWLSDYAFRIEIGVLPFIICFLIIVVLTLLIVFSRAYKATKINVLKYIKYE</sequence>
<evidence type="ECO:0000256" key="1">
    <source>
        <dbReference type="ARBA" id="ARBA00004651"/>
    </source>
</evidence>
<keyword evidence="3 6" id="KW-0812">Transmembrane</keyword>
<evidence type="ECO:0000259" key="8">
    <source>
        <dbReference type="Pfam" id="PF12704"/>
    </source>
</evidence>
<feature type="transmembrane region" description="Helical" evidence="6">
    <location>
        <begin position="742"/>
        <end position="761"/>
    </location>
</feature>
<dbReference type="InterPro" id="IPR025857">
    <property type="entry name" value="MacB_PCD"/>
</dbReference>
<keyword evidence="2" id="KW-1003">Cell membrane</keyword>
<dbReference type="Pfam" id="PF02687">
    <property type="entry name" value="FtsX"/>
    <property type="match status" value="2"/>
</dbReference>
<evidence type="ECO:0000256" key="2">
    <source>
        <dbReference type="ARBA" id="ARBA00022475"/>
    </source>
</evidence>
<feature type="domain" description="ABC3 transporter permease C-terminal" evidence="7">
    <location>
        <begin position="305"/>
        <end position="415"/>
    </location>
</feature>
<reference evidence="9 10" key="1">
    <citation type="submission" date="2016-01" db="EMBL/GenBank/DDBJ databases">
        <title>Whole genome sequencing of Myroides marinus L41.</title>
        <authorList>
            <person name="Hong K.W."/>
        </authorList>
    </citation>
    <scope>NUCLEOTIDE SEQUENCE [LARGE SCALE GENOMIC DNA]</scope>
    <source>
        <strain evidence="9 10">L41</strain>
    </source>
</reference>
<feature type="transmembrane region" description="Helical" evidence="6">
    <location>
        <begin position="390"/>
        <end position="413"/>
    </location>
</feature>
<feature type="transmembrane region" description="Helical" evidence="6">
    <location>
        <begin position="434"/>
        <end position="457"/>
    </location>
</feature>
<feature type="domain" description="ABC3 transporter permease C-terminal" evidence="7">
    <location>
        <begin position="693"/>
        <end position="805"/>
    </location>
</feature>
<proteinExistence type="predicted"/>
<dbReference type="OrthoDB" id="8740261at2"/>
<feature type="transmembrane region" description="Helical" evidence="6">
    <location>
        <begin position="690"/>
        <end position="714"/>
    </location>
</feature>
<dbReference type="InterPro" id="IPR050250">
    <property type="entry name" value="Macrolide_Exporter_MacB"/>
</dbReference>
<organism evidence="9 10">
    <name type="scientific">Myroides marinus</name>
    <dbReference type="NCBI Taxonomy" id="703342"/>
    <lineage>
        <taxon>Bacteria</taxon>
        <taxon>Pseudomonadati</taxon>
        <taxon>Bacteroidota</taxon>
        <taxon>Flavobacteriia</taxon>
        <taxon>Flavobacteriales</taxon>
        <taxon>Flavobacteriaceae</taxon>
        <taxon>Myroides</taxon>
    </lineage>
</organism>
<evidence type="ECO:0000256" key="3">
    <source>
        <dbReference type="ARBA" id="ARBA00022692"/>
    </source>
</evidence>
<gene>
    <name evidence="9" type="ORF">AV926_05645</name>
</gene>
<dbReference type="InterPro" id="IPR003838">
    <property type="entry name" value="ABC3_permease_C"/>
</dbReference>
<evidence type="ECO:0000256" key="4">
    <source>
        <dbReference type="ARBA" id="ARBA00022989"/>
    </source>
</evidence>
<evidence type="ECO:0000313" key="9">
    <source>
        <dbReference type="EMBL" id="KZE83028.1"/>
    </source>
</evidence>
<dbReference type="Pfam" id="PF12704">
    <property type="entry name" value="MacB_PCD"/>
    <property type="match status" value="2"/>
</dbReference>
<evidence type="ECO:0008006" key="11">
    <source>
        <dbReference type="Google" id="ProtNLM"/>
    </source>
</evidence>
<feature type="domain" description="MacB-like periplasmic core" evidence="8">
    <location>
        <begin position="21"/>
        <end position="236"/>
    </location>
</feature>
<dbReference type="GO" id="GO:0022857">
    <property type="term" value="F:transmembrane transporter activity"/>
    <property type="evidence" value="ECO:0007669"/>
    <property type="project" value="TreeGrafter"/>
</dbReference>
<feature type="transmembrane region" description="Helical" evidence="6">
    <location>
        <begin position="350"/>
        <end position="370"/>
    </location>
</feature>
<dbReference type="PANTHER" id="PTHR30572:SF18">
    <property type="entry name" value="ABC-TYPE MACROLIDE FAMILY EXPORT SYSTEM PERMEASE COMPONENT 2"/>
    <property type="match status" value="1"/>
</dbReference>
<keyword evidence="4 6" id="KW-1133">Transmembrane helix</keyword>
<feature type="transmembrane region" description="Helical" evidence="6">
    <location>
        <begin position="299"/>
        <end position="318"/>
    </location>
</feature>
<evidence type="ECO:0000259" key="7">
    <source>
        <dbReference type="Pfam" id="PF02687"/>
    </source>
</evidence>
<dbReference type="PANTHER" id="PTHR30572">
    <property type="entry name" value="MEMBRANE COMPONENT OF TRANSPORTER-RELATED"/>
    <property type="match status" value="1"/>
</dbReference>
<dbReference type="AlphaFoldDB" id="A0A164A647"/>
<name>A0A164A647_9FLAO</name>
<feature type="transmembrane region" description="Helical" evidence="6">
    <location>
        <begin position="20"/>
        <end position="41"/>
    </location>
</feature>
<dbReference type="RefSeq" id="WP_038985024.1">
    <property type="nucleotide sequence ID" value="NZ_JWJO01000009.1"/>
</dbReference>
<protein>
    <recommendedName>
        <fullName evidence="11">ABC transport system permease protein</fullName>
    </recommendedName>
</protein>
<dbReference type="Proteomes" id="UP000076630">
    <property type="component" value="Unassembled WGS sequence"/>
</dbReference>
<dbReference type="GO" id="GO:0005886">
    <property type="term" value="C:plasma membrane"/>
    <property type="evidence" value="ECO:0007669"/>
    <property type="project" value="UniProtKB-SubCell"/>
</dbReference>
<accession>A0A164A647</accession>
<evidence type="ECO:0000256" key="5">
    <source>
        <dbReference type="ARBA" id="ARBA00023136"/>
    </source>
</evidence>
<feature type="transmembrane region" description="Helical" evidence="6">
    <location>
        <begin position="776"/>
        <end position="795"/>
    </location>
</feature>
<comment type="caution">
    <text evidence="9">The sequence shown here is derived from an EMBL/GenBank/DDBJ whole genome shotgun (WGS) entry which is preliminary data.</text>
</comment>
<feature type="domain" description="MacB-like periplasmic core" evidence="8">
    <location>
        <begin position="445"/>
        <end position="656"/>
    </location>
</feature>
<keyword evidence="10" id="KW-1185">Reference proteome</keyword>
<evidence type="ECO:0000256" key="6">
    <source>
        <dbReference type="SAM" id="Phobius"/>
    </source>
</evidence>
<dbReference type="EMBL" id="LQNU01000041">
    <property type="protein sequence ID" value="KZE83028.1"/>
    <property type="molecule type" value="Genomic_DNA"/>
</dbReference>
<evidence type="ECO:0000313" key="10">
    <source>
        <dbReference type="Proteomes" id="UP000076630"/>
    </source>
</evidence>
<comment type="subcellular location">
    <subcellularLocation>
        <location evidence="1">Cell membrane</location>
        <topology evidence="1">Multi-pass membrane protein</topology>
    </subcellularLocation>
</comment>